<proteinExistence type="predicted"/>
<sequence>MRPENQRTQEFVQRVTITHLRRQTDSSLGCGTLDSGSFGYLQPSAHDDQADRLEPSINSTRAGCPIKTKWKRDIARFHQKFNLELGTKDNKRDVRPTGSSLQVSLQPLNGVIHPAYEGTMDLASGFTTRLLSMSVMVKNPKYLKDWSPRTISKGLGELGITSRNTSPQTEHGYSAQSLFGSDLSMEEPHDSDPKSEPDIVTIERNKSLP</sequence>
<comment type="caution">
    <text evidence="2">The sequence shown here is derived from an EMBL/GenBank/DDBJ whole genome shotgun (WGS) entry which is preliminary data.</text>
</comment>
<gene>
    <name evidence="2" type="ORF">BS47DRAFT_1402671</name>
</gene>
<accession>A0A9P6ACG2</accession>
<feature type="compositionally biased region" description="Polar residues" evidence="1">
    <location>
        <begin position="161"/>
        <end position="179"/>
    </location>
</feature>
<keyword evidence="3" id="KW-1185">Reference proteome</keyword>
<dbReference type="Proteomes" id="UP000886523">
    <property type="component" value="Unassembled WGS sequence"/>
</dbReference>
<organism evidence="2 3">
    <name type="scientific">Hydnum rufescens UP504</name>
    <dbReference type="NCBI Taxonomy" id="1448309"/>
    <lineage>
        <taxon>Eukaryota</taxon>
        <taxon>Fungi</taxon>
        <taxon>Dikarya</taxon>
        <taxon>Basidiomycota</taxon>
        <taxon>Agaricomycotina</taxon>
        <taxon>Agaricomycetes</taxon>
        <taxon>Cantharellales</taxon>
        <taxon>Hydnaceae</taxon>
        <taxon>Hydnum</taxon>
    </lineage>
</organism>
<reference evidence="2" key="1">
    <citation type="journal article" date="2020" name="Nat. Commun.">
        <title>Large-scale genome sequencing of mycorrhizal fungi provides insights into the early evolution of symbiotic traits.</title>
        <authorList>
            <person name="Miyauchi S."/>
            <person name="Kiss E."/>
            <person name="Kuo A."/>
            <person name="Drula E."/>
            <person name="Kohler A."/>
            <person name="Sanchez-Garcia M."/>
            <person name="Morin E."/>
            <person name="Andreopoulos B."/>
            <person name="Barry K.W."/>
            <person name="Bonito G."/>
            <person name="Buee M."/>
            <person name="Carver A."/>
            <person name="Chen C."/>
            <person name="Cichocki N."/>
            <person name="Clum A."/>
            <person name="Culley D."/>
            <person name="Crous P.W."/>
            <person name="Fauchery L."/>
            <person name="Girlanda M."/>
            <person name="Hayes R.D."/>
            <person name="Keri Z."/>
            <person name="LaButti K."/>
            <person name="Lipzen A."/>
            <person name="Lombard V."/>
            <person name="Magnuson J."/>
            <person name="Maillard F."/>
            <person name="Murat C."/>
            <person name="Nolan M."/>
            <person name="Ohm R.A."/>
            <person name="Pangilinan J."/>
            <person name="Pereira M.F."/>
            <person name="Perotto S."/>
            <person name="Peter M."/>
            <person name="Pfister S."/>
            <person name="Riley R."/>
            <person name="Sitrit Y."/>
            <person name="Stielow J.B."/>
            <person name="Szollosi G."/>
            <person name="Zifcakova L."/>
            <person name="Stursova M."/>
            <person name="Spatafora J.W."/>
            <person name="Tedersoo L."/>
            <person name="Vaario L.M."/>
            <person name="Yamada A."/>
            <person name="Yan M."/>
            <person name="Wang P."/>
            <person name="Xu J."/>
            <person name="Bruns T."/>
            <person name="Baldrian P."/>
            <person name="Vilgalys R."/>
            <person name="Dunand C."/>
            <person name="Henrissat B."/>
            <person name="Grigoriev I.V."/>
            <person name="Hibbett D."/>
            <person name="Nagy L.G."/>
            <person name="Martin F.M."/>
        </authorList>
    </citation>
    <scope>NUCLEOTIDE SEQUENCE</scope>
    <source>
        <strain evidence="2">UP504</strain>
    </source>
</reference>
<evidence type="ECO:0000313" key="2">
    <source>
        <dbReference type="EMBL" id="KAF9503171.1"/>
    </source>
</evidence>
<protein>
    <submittedName>
        <fullName evidence="2">Uncharacterized protein</fullName>
    </submittedName>
</protein>
<name>A0A9P6ACG2_9AGAM</name>
<feature type="region of interest" description="Disordered" evidence="1">
    <location>
        <begin position="160"/>
        <end position="209"/>
    </location>
</feature>
<dbReference type="AlphaFoldDB" id="A0A9P6ACG2"/>
<feature type="compositionally biased region" description="Basic and acidic residues" evidence="1">
    <location>
        <begin position="186"/>
        <end position="209"/>
    </location>
</feature>
<evidence type="ECO:0000256" key="1">
    <source>
        <dbReference type="SAM" id="MobiDB-lite"/>
    </source>
</evidence>
<evidence type="ECO:0000313" key="3">
    <source>
        <dbReference type="Proteomes" id="UP000886523"/>
    </source>
</evidence>
<dbReference type="EMBL" id="MU129425">
    <property type="protein sequence ID" value="KAF9503171.1"/>
    <property type="molecule type" value="Genomic_DNA"/>
</dbReference>